<evidence type="ECO:0000256" key="6">
    <source>
        <dbReference type="HAMAP-Rule" id="MF_03135"/>
    </source>
</evidence>
<dbReference type="PANTHER" id="PTHR11741">
    <property type="entry name" value="ELONGATION FACTOR TS"/>
    <property type="match status" value="1"/>
</dbReference>
<feature type="domain" description="Translation elongation factor EFTs/EF1B dimerisation" evidence="7">
    <location>
        <begin position="111"/>
        <end position="266"/>
    </location>
</feature>
<comment type="similarity">
    <text evidence="2 6">Belongs to the EF-Ts family.</text>
</comment>
<evidence type="ECO:0000259" key="7">
    <source>
        <dbReference type="Pfam" id="PF00889"/>
    </source>
</evidence>
<dbReference type="GO" id="GO:0003746">
    <property type="term" value="F:translation elongation factor activity"/>
    <property type="evidence" value="ECO:0007669"/>
    <property type="project" value="UniProtKB-UniRule"/>
</dbReference>
<dbReference type="STRING" id="38772.ENSGAGP00000028842"/>
<evidence type="ECO:0000256" key="5">
    <source>
        <dbReference type="ARBA" id="ARBA00023128"/>
    </source>
</evidence>
<gene>
    <name evidence="6" type="primary">TSFM</name>
</gene>
<reference evidence="9" key="1">
    <citation type="journal article" date="2017" name="PLoS ONE">
        <title>The Agassiz's desert tortoise genome provides a resource for the conservation of a threatened species.</title>
        <authorList>
            <person name="Tollis M."/>
            <person name="DeNardo D.F."/>
            <person name="Cornelius J.A."/>
            <person name="Dolby G.A."/>
            <person name="Edwards T."/>
            <person name="Henen B.T."/>
            <person name="Karl A.E."/>
            <person name="Murphy R.W."/>
            <person name="Kusumi K."/>
        </authorList>
    </citation>
    <scope>NUCLEOTIDE SEQUENCE [LARGE SCALE GENOMIC DNA]</scope>
</reference>
<dbReference type="Pfam" id="PF25025">
    <property type="entry name" value="EF-Ts_N"/>
    <property type="match status" value="1"/>
</dbReference>
<dbReference type="HAMAP" id="MF_00050">
    <property type="entry name" value="EF_Ts"/>
    <property type="match status" value="1"/>
</dbReference>
<dbReference type="FunFam" id="3.30.479.20:FF:000007">
    <property type="entry name" value="Elongation factor Ts, mitochondrial"/>
    <property type="match status" value="1"/>
</dbReference>
<dbReference type="GO" id="GO:0070013">
    <property type="term" value="C:intracellular organelle lumen"/>
    <property type="evidence" value="ECO:0007669"/>
    <property type="project" value="UniProtKB-ARBA"/>
</dbReference>
<dbReference type="InterPro" id="IPR018101">
    <property type="entry name" value="Transl_elong_Ts_CS"/>
</dbReference>
<proteinExistence type="inferred from homology"/>
<dbReference type="InterPro" id="IPR036402">
    <property type="entry name" value="EF-Ts_dimer_sf"/>
</dbReference>
<keyword evidence="4 6" id="KW-0648">Protein biosynthesis</keyword>
<dbReference type="Proteomes" id="UP000291020">
    <property type="component" value="Unassembled WGS sequence"/>
</dbReference>
<dbReference type="InterPro" id="IPR001816">
    <property type="entry name" value="Transl_elong_EFTs/EF1B"/>
</dbReference>
<dbReference type="InterPro" id="IPR009060">
    <property type="entry name" value="UBA-like_sf"/>
</dbReference>
<evidence type="ECO:0000313" key="8">
    <source>
        <dbReference type="Ensembl" id="ENSGAGP00000028842.1"/>
    </source>
</evidence>
<accession>A0A452ILY1</accession>
<dbReference type="Pfam" id="PF00889">
    <property type="entry name" value="EF_TS"/>
    <property type="match status" value="1"/>
</dbReference>
<evidence type="ECO:0000256" key="3">
    <source>
        <dbReference type="ARBA" id="ARBA00022768"/>
    </source>
</evidence>
<reference evidence="8" key="3">
    <citation type="submission" date="2025-09" db="UniProtKB">
        <authorList>
            <consortium name="Ensembl"/>
        </authorList>
    </citation>
    <scope>IDENTIFICATION</scope>
</reference>
<dbReference type="GO" id="GO:0070125">
    <property type="term" value="P:mitochondrial translational elongation"/>
    <property type="evidence" value="ECO:0007669"/>
    <property type="project" value="TreeGrafter"/>
</dbReference>
<dbReference type="SUPFAM" id="SSF54713">
    <property type="entry name" value="Elongation factor Ts (EF-Ts), dimerisation domain"/>
    <property type="match status" value="2"/>
</dbReference>
<evidence type="ECO:0000313" key="9">
    <source>
        <dbReference type="Proteomes" id="UP000291020"/>
    </source>
</evidence>
<keyword evidence="5 6" id="KW-0496">Mitochondrion</keyword>
<dbReference type="Gene3D" id="3.30.479.20">
    <property type="entry name" value="Elongation factor Ts, dimerisation domain"/>
    <property type="match status" value="2"/>
</dbReference>
<dbReference type="PROSITE" id="PS01126">
    <property type="entry name" value="EF_TS_1"/>
    <property type="match status" value="1"/>
</dbReference>
<name>A0A452ILY1_9SAUR</name>
<evidence type="ECO:0000256" key="1">
    <source>
        <dbReference type="ARBA" id="ARBA00004173"/>
    </source>
</evidence>
<dbReference type="CDD" id="cd14275">
    <property type="entry name" value="UBA_EF-Ts"/>
    <property type="match status" value="1"/>
</dbReference>
<dbReference type="Gene3D" id="1.10.8.10">
    <property type="entry name" value="DNA helicase RuvA subunit, C-terminal domain"/>
    <property type="match status" value="1"/>
</dbReference>
<dbReference type="PANTHER" id="PTHR11741:SF0">
    <property type="entry name" value="ELONGATION FACTOR TS, MITOCHONDRIAL"/>
    <property type="match status" value="1"/>
</dbReference>
<evidence type="ECO:0000256" key="4">
    <source>
        <dbReference type="ARBA" id="ARBA00022917"/>
    </source>
</evidence>
<dbReference type="PROSITE" id="PS01127">
    <property type="entry name" value="EF_TS_2"/>
    <property type="match status" value="1"/>
</dbReference>
<reference evidence="8" key="2">
    <citation type="submission" date="2025-08" db="UniProtKB">
        <authorList>
            <consortium name="Ensembl"/>
        </authorList>
    </citation>
    <scope>IDENTIFICATION</scope>
</reference>
<dbReference type="FunFam" id="3.30.479.20:FF:000008">
    <property type="entry name" value="Elongation factor Ts, mitochondrial"/>
    <property type="match status" value="1"/>
</dbReference>
<keyword evidence="3 6" id="KW-0251">Elongation factor</keyword>
<sequence>MQRVALTGVCGPLRGGARPGPVVSWQPVCLFHAGLHAFAADKELLVKLRKKTGYSFLNCKKALEKFSGDSKQAEAWLHEQAQKEGWSKASKLQGRKTKEGLIGLLQEGNAAVMVEVNCETDFVARNVKFQQLVQQAATGTMFHHQGAKDHLTTYIKRFMKAAELSQLRTGPAGCLLSDQLALAIGKLGENMAIKRAAWVAVPATYYIGSYVHGALPVDSPSLSNVALGKYGALVICQASEQSQKSNLADLGRRLGQHVVGMAPLSVGSLEDEPGGDTETKMLAQPFLLDPSVTLGQYVQPQGVSVLDFVRFECGEDTEIPEVEETQQRLAQEENSS</sequence>
<keyword evidence="9" id="KW-1185">Reference proteome</keyword>
<dbReference type="FunFam" id="1.10.8.10:FF:000031">
    <property type="entry name" value="Elongation factor Ts, mitochondrial"/>
    <property type="match status" value="1"/>
</dbReference>
<organism evidence="8 9">
    <name type="scientific">Gopherus agassizii</name>
    <name type="common">Agassiz's desert tortoise</name>
    <dbReference type="NCBI Taxonomy" id="38772"/>
    <lineage>
        <taxon>Eukaryota</taxon>
        <taxon>Metazoa</taxon>
        <taxon>Chordata</taxon>
        <taxon>Craniata</taxon>
        <taxon>Vertebrata</taxon>
        <taxon>Euteleostomi</taxon>
        <taxon>Archelosauria</taxon>
        <taxon>Testudinata</taxon>
        <taxon>Testudines</taxon>
        <taxon>Cryptodira</taxon>
        <taxon>Durocryptodira</taxon>
        <taxon>Testudinoidea</taxon>
        <taxon>Testudinidae</taxon>
        <taxon>Gopherus</taxon>
    </lineage>
</organism>
<dbReference type="InterPro" id="IPR014039">
    <property type="entry name" value="Transl_elong_EFTs/EF1B_dimer"/>
</dbReference>
<dbReference type="SUPFAM" id="SSF46934">
    <property type="entry name" value="UBA-like"/>
    <property type="match status" value="1"/>
</dbReference>
<protein>
    <recommendedName>
        <fullName evidence="6">Elongation factor Ts, mitochondrial</fullName>
        <shortName evidence="6">EF-Ts</shortName>
        <shortName evidence="6">EF-TsMt</shortName>
    </recommendedName>
</protein>
<dbReference type="AlphaFoldDB" id="A0A452ILY1"/>
<dbReference type="GO" id="GO:0005739">
    <property type="term" value="C:mitochondrion"/>
    <property type="evidence" value="ECO:0007669"/>
    <property type="project" value="UniProtKB-SubCell"/>
</dbReference>
<evidence type="ECO:0000256" key="2">
    <source>
        <dbReference type="ARBA" id="ARBA00005532"/>
    </source>
</evidence>
<dbReference type="Ensembl" id="ENSGAGT00000032768.1">
    <property type="protein sequence ID" value="ENSGAGP00000028842.1"/>
    <property type="gene ID" value="ENSGAGG00000020897.1"/>
</dbReference>
<comment type="subcellular location">
    <subcellularLocation>
        <location evidence="1 6">Mitochondrion</location>
    </subcellularLocation>
</comment>
<comment type="function">
    <text evidence="6">Associates with the EF-Tu.GDP complex and induces the exchange of GDP to GTP. It remains bound to the aminoacyl-tRNA.EF-Tu.GTP complex up to the GTP hydrolysis stage on the ribosome.</text>
</comment>